<evidence type="ECO:0000313" key="2">
    <source>
        <dbReference type="Proteomes" id="UP000546162"/>
    </source>
</evidence>
<accession>A0A7W7MBM4</accession>
<dbReference type="Proteomes" id="UP000546162">
    <property type="component" value="Unassembled WGS sequence"/>
</dbReference>
<keyword evidence="2" id="KW-1185">Reference proteome</keyword>
<sequence>MSPHWSDVFAPGSAPPSLLHAKAVDAEEVLVLSYTADLRFFETICLPEAHAAGARVTVVHDINANLVPADEVHHAGVHYTDVPVRCRSDGEFHPKLLVVVGNEHALVAVGSGNVTEGGWHHQGELWTTIAADADDWPDTFHHLATWLIEMQRYLYIDDFGARRINATAALLARQPVRTAGPPLIHNLCTDIATQLPKPAGRVTDLMLASPFLDHDVKALSMIGQHFNADEVTFAVTYRAYADPDRLMAWAHATPAGLYLIGSGRYHHGKLVQWTDDGGTHALVGSANITAAAMLRTTSSRYGNCELALLCDLGNGDLAPPLHYALESIDDIRTVLADISPPAPHDATAARLLRALLDDDGVLVTLVADDPVTISALVLQAAEHPLKLLGSRERVHEFRAQVAAEGGAVCYVSRADGTRLGPVRLTDATAVVSQPGTASPLEGRGLHDVFSDWRLSERLWEALSNLATVRPDGLSGRVSWRQAAERAVGLALVQLALGRRRAAAQPGEVLPGPETDDGDVELFENDAEDPFDLPDDPVASLLADRVSAERLARRIAALVPDTSDWPAGALLALLRVTLLVVAGDGFVDRADGAEWVGVVLERALLAPEADEDVEAARQAATLVSLAAMASQVERWDQNELWLTEIFERCRVLSSADPEKIDEDRTAHFAADLDIGFGPALTLDSVLDAAEFLLSASVVERAAESLSSEYPGIMQGAARMLRISAGGNPYPTAMRLLTRIAHLAPAAVHACGPKGGVYVAWQPKQLVLQRFSVDGTPLFGSSHRLAIGPGAHIEAPPTARTGHWQGPLPTELTTDLHEAGLM</sequence>
<dbReference type="CDD" id="cd00138">
    <property type="entry name" value="PLDc_SF"/>
    <property type="match status" value="1"/>
</dbReference>
<name>A0A7W7MBM4_9ACTN</name>
<organism evidence="1 2">
    <name type="scientific">Actinoplanes octamycinicus</name>
    <dbReference type="NCBI Taxonomy" id="135948"/>
    <lineage>
        <taxon>Bacteria</taxon>
        <taxon>Bacillati</taxon>
        <taxon>Actinomycetota</taxon>
        <taxon>Actinomycetes</taxon>
        <taxon>Micromonosporales</taxon>
        <taxon>Micromonosporaceae</taxon>
        <taxon>Actinoplanes</taxon>
    </lineage>
</organism>
<dbReference type="Gene3D" id="3.30.870.10">
    <property type="entry name" value="Endonuclease Chain A"/>
    <property type="match status" value="1"/>
</dbReference>
<dbReference type="RefSeq" id="WP_185044391.1">
    <property type="nucleotide sequence ID" value="NZ_BAABFG010000005.1"/>
</dbReference>
<dbReference type="SUPFAM" id="SSF56024">
    <property type="entry name" value="Phospholipase D/nuclease"/>
    <property type="match status" value="1"/>
</dbReference>
<protein>
    <submittedName>
        <fullName evidence="1">Uncharacterized protein</fullName>
    </submittedName>
</protein>
<reference evidence="1 2" key="1">
    <citation type="submission" date="2020-08" db="EMBL/GenBank/DDBJ databases">
        <title>Sequencing the genomes of 1000 actinobacteria strains.</title>
        <authorList>
            <person name="Klenk H.-P."/>
        </authorList>
    </citation>
    <scope>NUCLEOTIDE SEQUENCE [LARGE SCALE GENOMIC DNA]</scope>
    <source>
        <strain evidence="1 2">DSM 45809</strain>
    </source>
</reference>
<dbReference type="AlphaFoldDB" id="A0A7W7MBM4"/>
<gene>
    <name evidence="1" type="ORF">BJY16_007656</name>
</gene>
<comment type="caution">
    <text evidence="1">The sequence shown here is derived from an EMBL/GenBank/DDBJ whole genome shotgun (WGS) entry which is preliminary data.</text>
</comment>
<evidence type="ECO:0000313" key="1">
    <source>
        <dbReference type="EMBL" id="MBB4744197.1"/>
    </source>
</evidence>
<dbReference type="EMBL" id="JACHNB010000001">
    <property type="protein sequence ID" value="MBB4744197.1"/>
    <property type="molecule type" value="Genomic_DNA"/>
</dbReference>
<proteinExistence type="predicted"/>